<proteinExistence type="predicted"/>
<sequence length="71" mass="8745">MRRRSRNEGDPARRGIEGDRDAVRERGEDWDEWLLERLRERLLPRSDELWLCDEDERLRDRELPESLLELL</sequence>
<evidence type="ECO:0000313" key="1">
    <source>
        <dbReference type="EnsemblMetazoa" id="AARA007483-PA"/>
    </source>
</evidence>
<dbReference type="EMBL" id="APCN01000070">
    <property type="status" value="NOT_ANNOTATED_CDS"/>
    <property type="molecule type" value="Genomic_DNA"/>
</dbReference>
<name>A0A182I1N6_ANOAR</name>
<dbReference type="AlphaFoldDB" id="A0A182I1N6"/>
<evidence type="ECO:0000313" key="2">
    <source>
        <dbReference type="Proteomes" id="UP000075840"/>
    </source>
</evidence>
<dbReference type="Proteomes" id="UP000075840">
    <property type="component" value="Unassembled WGS sequence"/>
</dbReference>
<dbReference type="EnsemblMetazoa" id="AARA007483-RA">
    <property type="protein sequence ID" value="AARA007483-PA"/>
    <property type="gene ID" value="AARA007483"/>
</dbReference>
<reference evidence="1" key="1">
    <citation type="submission" date="2022-08" db="UniProtKB">
        <authorList>
            <consortium name="EnsemblMetazoa"/>
        </authorList>
    </citation>
    <scope>IDENTIFICATION</scope>
    <source>
        <strain evidence="1">Dongola</strain>
    </source>
</reference>
<dbReference type="VEuPathDB" id="VectorBase:AARA007483"/>
<organism evidence="1 2">
    <name type="scientific">Anopheles arabiensis</name>
    <name type="common">Mosquito</name>
    <dbReference type="NCBI Taxonomy" id="7173"/>
    <lineage>
        <taxon>Eukaryota</taxon>
        <taxon>Metazoa</taxon>
        <taxon>Ecdysozoa</taxon>
        <taxon>Arthropoda</taxon>
        <taxon>Hexapoda</taxon>
        <taxon>Insecta</taxon>
        <taxon>Pterygota</taxon>
        <taxon>Neoptera</taxon>
        <taxon>Endopterygota</taxon>
        <taxon>Diptera</taxon>
        <taxon>Nematocera</taxon>
        <taxon>Culicoidea</taxon>
        <taxon>Culicidae</taxon>
        <taxon>Anophelinae</taxon>
        <taxon>Anopheles</taxon>
    </lineage>
</organism>
<accession>A0A182I1N6</accession>
<keyword evidence="2" id="KW-1185">Reference proteome</keyword>
<protein>
    <submittedName>
        <fullName evidence="1">Uncharacterized protein</fullName>
    </submittedName>
</protein>